<evidence type="ECO:0000256" key="4">
    <source>
        <dbReference type="ARBA" id="ARBA00022692"/>
    </source>
</evidence>
<dbReference type="RefSeq" id="WP_253873595.1">
    <property type="nucleotide sequence ID" value="NZ_BAABHM010000010.1"/>
</dbReference>
<name>A0ABP8X382_9MICO</name>
<evidence type="ECO:0000256" key="5">
    <source>
        <dbReference type="ARBA" id="ARBA00022989"/>
    </source>
</evidence>
<dbReference type="PANTHER" id="PTHR43744:SF6">
    <property type="entry name" value="ABC TRANSPORTER PERMEASE PROTEIN YESQ-RELATED"/>
    <property type="match status" value="1"/>
</dbReference>
<evidence type="ECO:0000256" key="1">
    <source>
        <dbReference type="ARBA" id="ARBA00004651"/>
    </source>
</evidence>
<dbReference type="Gene3D" id="1.10.3720.10">
    <property type="entry name" value="MetI-like"/>
    <property type="match status" value="1"/>
</dbReference>
<feature type="transmembrane region" description="Helical" evidence="7">
    <location>
        <begin position="39"/>
        <end position="61"/>
    </location>
</feature>
<evidence type="ECO:0000259" key="8">
    <source>
        <dbReference type="PROSITE" id="PS50928"/>
    </source>
</evidence>
<keyword evidence="3" id="KW-1003">Cell membrane</keyword>
<evidence type="ECO:0000256" key="3">
    <source>
        <dbReference type="ARBA" id="ARBA00022475"/>
    </source>
</evidence>
<reference evidence="10" key="1">
    <citation type="journal article" date="2019" name="Int. J. Syst. Evol. Microbiol.">
        <title>The Global Catalogue of Microorganisms (GCM) 10K type strain sequencing project: providing services to taxonomists for standard genome sequencing and annotation.</title>
        <authorList>
            <consortium name="The Broad Institute Genomics Platform"/>
            <consortium name="The Broad Institute Genome Sequencing Center for Infectious Disease"/>
            <person name="Wu L."/>
            <person name="Ma J."/>
        </authorList>
    </citation>
    <scope>NUCLEOTIDE SEQUENCE [LARGE SCALE GENOMIC DNA]</scope>
    <source>
        <strain evidence="10">JCM 17975</strain>
    </source>
</reference>
<keyword evidence="10" id="KW-1185">Reference proteome</keyword>
<feature type="domain" description="ABC transmembrane type-1" evidence="8">
    <location>
        <begin position="102"/>
        <end position="294"/>
    </location>
</feature>
<dbReference type="CDD" id="cd06261">
    <property type="entry name" value="TM_PBP2"/>
    <property type="match status" value="1"/>
</dbReference>
<dbReference type="InterPro" id="IPR035906">
    <property type="entry name" value="MetI-like_sf"/>
</dbReference>
<dbReference type="Proteomes" id="UP001500843">
    <property type="component" value="Unassembled WGS sequence"/>
</dbReference>
<keyword evidence="4 7" id="KW-0812">Transmembrane</keyword>
<dbReference type="PROSITE" id="PS50928">
    <property type="entry name" value="ABC_TM1"/>
    <property type="match status" value="1"/>
</dbReference>
<keyword evidence="5 7" id="KW-1133">Transmembrane helix</keyword>
<feature type="transmembrane region" description="Helical" evidence="7">
    <location>
        <begin position="137"/>
        <end position="161"/>
    </location>
</feature>
<comment type="subcellular location">
    <subcellularLocation>
        <location evidence="1 7">Cell membrane</location>
        <topology evidence="1 7">Multi-pass membrane protein</topology>
    </subcellularLocation>
</comment>
<gene>
    <name evidence="9" type="ORF">GCM10023198_19450</name>
</gene>
<evidence type="ECO:0000313" key="9">
    <source>
        <dbReference type="EMBL" id="GAA4699074.1"/>
    </source>
</evidence>
<organism evidence="9 10">
    <name type="scientific">Promicromonospora umidemergens</name>
    <dbReference type="NCBI Taxonomy" id="629679"/>
    <lineage>
        <taxon>Bacteria</taxon>
        <taxon>Bacillati</taxon>
        <taxon>Actinomycetota</taxon>
        <taxon>Actinomycetes</taxon>
        <taxon>Micrococcales</taxon>
        <taxon>Promicromonosporaceae</taxon>
        <taxon>Promicromonospora</taxon>
    </lineage>
</organism>
<evidence type="ECO:0000256" key="6">
    <source>
        <dbReference type="ARBA" id="ARBA00023136"/>
    </source>
</evidence>
<evidence type="ECO:0000313" key="10">
    <source>
        <dbReference type="Proteomes" id="UP001500843"/>
    </source>
</evidence>
<dbReference type="Pfam" id="PF00528">
    <property type="entry name" value="BPD_transp_1"/>
    <property type="match status" value="1"/>
</dbReference>
<sequence length="309" mass="33899">MSETSYPNHTALEAGATLLAERGGSPSSQARRRRRTSSVVFHVLVLAVAAVILYPGVWMVMSSFKPSGDIVGNVNLWPETWTLDNYVSALGGIGGVSFWTFVLNSLILAVGSVVGIVLSATVSAYAFARISFPGRGVYFAVMIGTMLLPFHVVIIPQYILFNSMGMVNTFLPLLAPKFLATEAFFVFLMVQFLRGLPRELDEAARIDGCGHWGIFRLVLLPLMRPAVITSSIFAFIWSWNDFLGPLLYLKQPDTYPLPIALRLYVDQTSVSDYGAQMAMAVLALVPVLLFFVLFQRYLVDGVATQGLKG</sequence>
<feature type="transmembrane region" description="Helical" evidence="7">
    <location>
        <begin position="214"/>
        <end position="239"/>
    </location>
</feature>
<comment type="caution">
    <text evidence="9">The sequence shown here is derived from an EMBL/GenBank/DDBJ whole genome shotgun (WGS) entry which is preliminary data.</text>
</comment>
<feature type="transmembrane region" description="Helical" evidence="7">
    <location>
        <begin position="173"/>
        <end position="193"/>
    </location>
</feature>
<evidence type="ECO:0000256" key="2">
    <source>
        <dbReference type="ARBA" id="ARBA00022448"/>
    </source>
</evidence>
<proteinExistence type="inferred from homology"/>
<feature type="transmembrane region" description="Helical" evidence="7">
    <location>
        <begin position="273"/>
        <end position="294"/>
    </location>
</feature>
<accession>A0ABP8X382</accession>
<evidence type="ECO:0000256" key="7">
    <source>
        <dbReference type="RuleBase" id="RU363032"/>
    </source>
</evidence>
<comment type="similarity">
    <text evidence="7">Belongs to the binding-protein-dependent transport system permease family.</text>
</comment>
<dbReference type="InterPro" id="IPR000515">
    <property type="entry name" value="MetI-like"/>
</dbReference>
<dbReference type="PANTHER" id="PTHR43744">
    <property type="entry name" value="ABC TRANSPORTER PERMEASE PROTEIN MG189-RELATED-RELATED"/>
    <property type="match status" value="1"/>
</dbReference>
<keyword evidence="6 7" id="KW-0472">Membrane</keyword>
<keyword evidence="2 7" id="KW-0813">Transport</keyword>
<dbReference type="EMBL" id="BAABHM010000010">
    <property type="protein sequence ID" value="GAA4699074.1"/>
    <property type="molecule type" value="Genomic_DNA"/>
</dbReference>
<protein>
    <submittedName>
        <fullName evidence="9">Carbohydrate ABC transporter permease</fullName>
    </submittedName>
</protein>
<feature type="transmembrane region" description="Helical" evidence="7">
    <location>
        <begin position="106"/>
        <end position="128"/>
    </location>
</feature>
<dbReference type="SUPFAM" id="SSF161098">
    <property type="entry name" value="MetI-like"/>
    <property type="match status" value="1"/>
</dbReference>